<feature type="transmembrane region" description="Helical" evidence="2">
    <location>
        <begin position="1653"/>
        <end position="1672"/>
    </location>
</feature>
<dbReference type="EMBL" id="CAJHUC010003120">
    <property type="protein sequence ID" value="CAD7705405.1"/>
    <property type="molecule type" value="Genomic_DNA"/>
</dbReference>
<evidence type="ECO:0000256" key="1">
    <source>
        <dbReference type="SAM" id="MobiDB-lite"/>
    </source>
</evidence>
<feature type="signal peptide" evidence="3">
    <location>
        <begin position="1"/>
        <end position="33"/>
    </location>
</feature>
<dbReference type="InterPro" id="IPR039448">
    <property type="entry name" value="Beta_helix"/>
</dbReference>
<dbReference type="SUPFAM" id="SSF51126">
    <property type="entry name" value="Pectin lyase-like"/>
    <property type="match status" value="2"/>
</dbReference>
<feature type="region of interest" description="Disordered" evidence="1">
    <location>
        <begin position="1740"/>
        <end position="1803"/>
    </location>
</feature>
<dbReference type="Proteomes" id="UP000708148">
    <property type="component" value="Unassembled WGS sequence"/>
</dbReference>
<dbReference type="InterPro" id="IPR011050">
    <property type="entry name" value="Pectin_lyase_fold/virulence"/>
</dbReference>
<keyword evidence="2" id="KW-0812">Transmembrane</keyword>
<feature type="transmembrane region" description="Helical" evidence="2">
    <location>
        <begin position="1511"/>
        <end position="1539"/>
    </location>
</feature>
<feature type="transmembrane region" description="Helical" evidence="2">
    <location>
        <begin position="1419"/>
        <end position="1439"/>
    </location>
</feature>
<feature type="compositionally biased region" description="Gly residues" evidence="1">
    <location>
        <begin position="1295"/>
        <end position="1311"/>
    </location>
</feature>
<evidence type="ECO:0000256" key="3">
    <source>
        <dbReference type="SAM" id="SignalP"/>
    </source>
</evidence>
<feature type="transmembrane region" description="Helical" evidence="2">
    <location>
        <begin position="1451"/>
        <end position="1471"/>
    </location>
</feature>
<keyword evidence="6" id="KW-1185">Reference proteome</keyword>
<reference evidence="5" key="1">
    <citation type="submission" date="2020-12" db="EMBL/GenBank/DDBJ databases">
        <authorList>
            <person name="Iha C."/>
        </authorList>
    </citation>
    <scope>NUCLEOTIDE SEQUENCE</scope>
</reference>
<feature type="domain" description="Right handed beta helix" evidence="4">
    <location>
        <begin position="124"/>
        <end position="297"/>
    </location>
</feature>
<evidence type="ECO:0000313" key="5">
    <source>
        <dbReference type="EMBL" id="CAD7705405.1"/>
    </source>
</evidence>
<protein>
    <recommendedName>
        <fullName evidence="4">Right handed beta helix domain-containing protein</fullName>
    </recommendedName>
</protein>
<evidence type="ECO:0000313" key="6">
    <source>
        <dbReference type="Proteomes" id="UP000708148"/>
    </source>
</evidence>
<gene>
    <name evidence="5" type="ORF">OSTQU699_LOCUS10760</name>
</gene>
<evidence type="ECO:0000256" key="2">
    <source>
        <dbReference type="SAM" id="Phobius"/>
    </source>
</evidence>
<comment type="caution">
    <text evidence="5">The sequence shown here is derived from an EMBL/GenBank/DDBJ whole genome shotgun (WGS) entry which is preliminary data.</text>
</comment>
<feature type="compositionally biased region" description="Polar residues" evidence="1">
    <location>
        <begin position="1740"/>
        <end position="1749"/>
    </location>
</feature>
<feature type="chain" id="PRO_5035779239" description="Right handed beta helix domain-containing protein" evidence="3">
    <location>
        <begin position="34"/>
        <end position="1803"/>
    </location>
</feature>
<dbReference type="PANTHER" id="PTHR11319">
    <property type="entry name" value="G PROTEIN-COUPLED RECEPTOR-RELATED"/>
    <property type="match status" value="1"/>
</dbReference>
<keyword evidence="2" id="KW-1133">Transmembrane helix</keyword>
<keyword evidence="3" id="KW-0732">Signal</keyword>
<feature type="transmembrane region" description="Helical" evidence="2">
    <location>
        <begin position="1180"/>
        <end position="1198"/>
    </location>
</feature>
<feature type="transmembrane region" description="Helical" evidence="2">
    <location>
        <begin position="1592"/>
        <end position="1611"/>
    </location>
</feature>
<dbReference type="InterPro" id="IPR006626">
    <property type="entry name" value="PbH1"/>
</dbReference>
<feature type="region of interest" description="Disordered" evidence="1">
    <location>
        <begin position="1221"/>
        <end position="1261"/>
    </location>
</feature>
<name>A0A8S1JFV8_9CHLO</name>
<dbReference type="PANTHER" id="PTHR11319:SF35">
    <property type="entry name" value="OUTER MEMBRANE PROTEIN PMPC-RELATED"/>
    <property type="match status" value="1"/>
</dbReference>
<dbReference type="Pfam" id="PF13229">
    <property type="entry name" value="Beta_helix"/>
    <property type="match status" value="1"/>
</dbReference>
<dbReference type="SMART" id="SM00710">
    <property type="entry name" value="PbH1"/>
    <property type="match status" value="9"/>
</dbReference>
<feature type="compositionally biased region" description="Polar residues" evidence="1">
    <location>
        <begin position="1770"/>
        <end position="1779"/>
    </location>
</feature>
<proteinExistence type="predicted"/>
<sequence length="1803" mass="188904">MPAAGGAAVGGARWWRLLAGLAALAAILGTATGQFVDCNELLEANTPTPQVVVTNESLKAANDDLRLLMSCVQGGTLVLDLPEVTPPDTLVIDSPIVIRPAAGRRKKVRLRCPPTEGRVLEISSGGVEISGIVIRGCKSNKIVKVECSAGEAATISRSTFAGNEATASEGVVDVMGPCSVNMSKVVFTNNKGGGLGLIGGASASLKNCTFDGNIKGGSGGGGAICAKGSASLLDVERTVFNGNEVQETGGAIELSNGASAVVRHCTFSKNMATGNGGAVAALDNSAASRLDVTNTTFRSNKAEDGGALFLQGVSLSTSLKGGSRFLNNSGKRHGGAISGNSNGDVIADGILFSGNEAGNTGGAVQLLGAFVEHVVRFTNSIFEENKSLSGGALHAEGPMSRIELDTDVQFNRNTAMAGGAELGGGAVAFSDVGKILIRGVSFRSNLAIQLPGGAVVVEAASNPSEVTFVDSTFFGNAVQGQRRIANGGGLHLEGKELATTITGCIFEFNAVDNNGGGIAVNEIDKLKLDSVVVFDNSAGSRGGGMIAEAVTQGGNIVMLTNVTFASNAAGQEDLGAMLGEESCSRLLSKSGTGGGLALEGEEVSCTITGSSEFRANTAAYGGAVSFARGRNLTLEDVSFVKNSAVTGGAVQIAIVEGTEAIKGSRLNFTRNTGCLGAAMHIACQDPGVVGVEGNHTDPPTIAFFEDVSFDANKIKVEGIGGGGMAAEHIGVSCKNCSFVKNECSSRAALGGGALVLPGAALSAVESRFERNEAGEGGGVYCEGYFLGRNSSFSGNKALKDGGALRGVVQQQVAESGKGLTALRLMDLHDCMVTENRAKRGGGAFVAPQDTGIGLEEEDADVRLAAISDAVMAVHNSRFQANNADTSGGALFAHASEVFEINCGGGAAGGHSFRNLTTFDPELCGWANNTVSDTGYGAVVATVPVSAQIVPNRIVGHSSGELLKTVVVTIVDGLNQTVNSRETLVEVGVAELQAAFVFGQEASHTEGGRATFDGTFLKAQPGTYQLEYSYVGIEAPMVLEVEVRPCAMGEVERGQGSICEPCQTNLYSFNPKDSECKTCPTANAFCNGSTITPLKGYWHSTSRSPQIAECLHVEPCDYKMRKEKLAILAAEAHASNKTLMGDEYPLCASGYKGVLCGACADDFGRQSSGACAQCGSRHESVLIIALASLWSTALIAFFVRSVLIDSQRYDLLLRKKTAGNKLERDNSGDGFGGPPVEAIPENDVPKEGAGDGDVEEGTLANAPKANKTIQILEIIDTGSPRKAEEGGAAGSRAAGEGPGGPDAGPDGAGGDNKGTRKRRSRRRVDAASMSAKYRQTLAGIDANYIRENRAPEIFKIAINFLQQISIALAINVEWTTAIKKMLATLDFAGGFSNASAFFSMDCALLPGSVPKSIRRTLLNLSFPFLLMVAWICFWFFIAKVSPASRRVLKKRIIVTIWGVLYVTYFDITSRLVRTAYCVEVDDPSISGPPDSVAFDSYWSEDTGVKCWQGQHLALFLGFALPLFLLIPVGLPTWLVSFLWVNRTRFDDLVFLGKYGELYKAYRKQHVYWEAVIMLRKALLSVVVVWRTPLGGELQGLLAVSILVVSCFAHLIFKPYSEALYGLNQYETLALGVSLQVYLSGLIVNSPGTSDVARVIVSVLAVLAVTVLLGGFLYELAHESHNYLDFLLDEKALLEKAGEDAGMTRKVGMLGKYYVDKSKDIVGQSVAKVSSTAQRTLNRMSAQVQELGSTSKTRRSAGASLSGLPHGPRPTMSMNASGSKQENQKHVLGSQSAQPSGPTRRMPEL</sequence>
<accession>A0A8S1JFV8</accession>
<feature type="transmembrane region" description="Helical" evidence="2">
    <location>
        <begin position="1623"/>
        <end position="1641"/>
    </location>
</feature>
<feature type="region of interest" description="Disordered" evidence="1">
    <location>
        <begin position="1278"/>
        <end position="1328"/>
    </location>
</feature>
<keyword evidence="2" id="KW-0472">Membrane</keyword>
<organism evidence="5 6">
    <name type="scientific">Ostreobium quekettii</name>
    <dbReference type="NCBI Taxonomy" id="121088"/>
    <lineage>
        <taxon>Eukaryota</taxon>
        <taxon>Viridiplantae</taxon>
        <taxon>Chlorophyta</taxon>
        <taxon>core chlorophytes</taxon>
        <taxon>Ulvophyceae</taxon>
        <taxon>TCBD clade</taxon>
        <taxon>Bryopsidales</taxon>
        <taxon>Ostreobineae</taxon>
        <taxon>Ostreobiaceae</taxon>
        <taxon>Ostreobium</taxon>
    </lineage>
</organism>
<evidence type="ECO:0000259" key="4">
    <source>
        <dbReference type="Pfam" id="PF13229"/>
    </source>
</evidence>
<dbReference type="OrthoDB" id="551156at2759"/>